<proteinExistence type="predicted"/>
<comment type="caution">
    <text evidence="5">The sequence shown here is derived from an EMBL/GenBank/DDBJ whole genome shotgun (WGS) entry which is preliminary data.</text>
</comment>
<dbReference type="PROSITE" id="PS00012">
    <property type="entry name" value="PHOSPHOPANTETHEINE"/>
    <property type="match status" value="1"/>
</dbReference>
<dbReference type="InterPro" id="IPR045851">
    <property type="entry name" value="AMP-bd_C_sf"/>
</dbReference>
<dbReference type="CDD" id="cd19544">
    <property type="entry name" value="E-C_NRPS"/>
    <property type="match status" value="1"/>
</dbReference>
<evidence type="ECO:0000313" key="6">
    <source>
        <dbReference type="Proteomes" id="UP001596203"/>
    </source>
</evidence>
<dbReference type="Gene3D" id="2.30.38.10">
    <property type="entry name" value="Luciferase, Domain 3"/>
    <property type="match status" value="1"/>
</dbReference>
<dbReference type="RefSeq" id="WP_377428205.1">
    <property type="nucleotide sequence ID" value="NZ_JBHSPR010000036.1"/>
</dbReference>
<dbReference type="Gene3D" id="3.30.559.10">
    <property type="entry name" value="Chloramphenicol acetyltransferase-like domain"/>
    <property type="match status" value="2"/>
</dbReference>
<dbReference type="Proteomes" id="UP001596203">
    <property type="component" value="Unassembled WGS sequence"/>
</dbReference>
<dbReference type="NCBIfam" id="TIGR01733">
    <property type="entry name" value="AA-adenyl-dom"/>
    <property type="match status" value="2"/>
</dbReference>
<dbReference type="SUPFAM" id="SSF56801">
    <property type="entry name" value="Acetyl-CoA synthetase-like"/>
    <property type="match status" value="3"/>
</dbReference>
<dbReference type="PANTHER" id="PTHR45527:SF1">
    <property type="entry name" value="FATTY ACID SYNTHASE"/>
    <property type="match status" value="1"/>
</dbReference>
<keyword evidence="6" id="KW-1185">Reference proteome</keyword>
<dbReference type="NCBIfam" id="NF003417">
    <property type="entry name" value="PRK04813.1"/>
    <property type="match status" value="3"/>
</dbReference>
<organism evidence="5 6">
    <name type="scientific">Plantactinospora solaniradicis</name>
    <dbReference type="NCBI Taxonomy" id="1723736"/>
    <lineage>
        <taxon>Bacteria</taxon>
        <taxon>Bacillati</taxon>
        <taxon>Actinomycetota</taxon>
        <taxon>Actinomycetes</taxon>
        <taxon>Micromonosporales</taxon>
        <taxon>Micromonosporaceae</taxon>
        <taxon>Plantactinospora</taxon>
    </lineage>
</organism>
<evidence type="ECO:0000256" key="3">
    <source>
        <dbReference type="ARBA" id="ARBA00022553"/>
    </source>
</evidence>
<dbReference type="InterPro" id="IPR001242">
    <property type="entry name" value="Condensation_dom"/>
</dbReference>
<dbReference type="InterPro" id="IPR023213">
    <property type="entry name" value="CAT-like_dom_sf"/>
</dbReference>
<dbReference type="SMART" id="SM00823">
    <property type="entry name" value="PKS_PP"/>
    <property type="match status" value="2"/>
</dbReference>
<dbReference type="Pfam" id="PF00668">
    <property type="entry name" value="Condensation"/>
    <property type="match status" value="2"/>
</dbReference>
<dbReference type="Gene3D" id="1.10.1200.10">
    <property type="entry name" value="ACP-like"/>
    <property type="match status" value="1"/>
</dbReference>
<dbReference type="SUPFAM" id="SSF52777">
    <property type="entry name" value="CoA-dependent acyltransferases"/>
    <property type="match status" value="5"/>
</dbReference>
<gene>
    <name evidence="5" type="ORF">ACFP2T_31570</name>
</gene>
<dbReference type="SUPFAM" id="SSF47336">
    <property type="entry name" value="ACP-like"/>
    <property type="match status" value="2"/>
</dbReference>
<feature type="non-terminal residue" evidence="5">
    <location>
        <position position="1"/>
    </location>
</feature>
<keyword evidence="2" id="KW-0596">Phosphopantetheine</keyword>
<dbReference type="InterPro" id="IPR010071">
    <property type="entry name" value="AA_adenyl_dom"/>
</dbReference>
<dbReference type="Gene3D" id="3.30.559.30">
    <property type="entry name" value="Nonribosomal peptide synthetase, condensation domain"/>
    <property type="match status" value="3"/>
</dbReference>
<feature type="domain" description="Carrier" evidence="4">
    <location>
        <begin position="676"/>
        <end position="751"/>
    </location>
</feature>
<dbReference type="EMBL" id="JBHSPR010000036">
    <property type="protein sequence ID" value="MFC6020695.1"/>
    <property type="molecule type" value="Genomic_DNA"/>
</dbReference>
<dbReference type="Gene3D" id="3.40.50.12780">
    <property type="entry name" value="N-terminal domain of ligase-like"/>
    <property type="match status" value="2"/>
</dbReference>
<evidence type="ECO:0000313" key="5">
    <source>
        <dbReference type="EMBL" id="MFC6020695.1"/>
    </source>
</evidence>
<dbReference type="PROSITE" id="PS00455">
    <property type="entry name" value="AMP_BINDING"/>
    <property type="match status" value="2"/>
</dbReference>
<dbReference type="Gene3D" id="3.30.300.30">
    <property type="match status" value="2"/>
</dbReference>
<keyword evidence="3" id="KW-0597">Phosphoprotein</keyword>
<dbReference type="InterPro" id="IPR006162">
    <property type="entry name" value="Ppantetheine_attach_site"/>
</dbReference>
<feature type="non-terminal residue" evidence="5">
    <location>
        <position position="2431"/>
    </location>
</feature>
<dbReference type="InterPro" id="IPR042099">
    <property type="entry name" value="ANL_N_sf"/>
</dbReference>
<dbReference type="Gene3D" id="3.40.50.1820">
    <property type="entry name" value="alpha/beta hydrolase"/>
    <property type="match status" value="1"/>
</dbReference>
<dbReference type="InterPro" id="IPR036736">
    <property type="entry name" value="ACP-like_sf"/>
</dbReference>
<dbReference type="CDD" id="cd05930">
    <property type="entry name" value="A_NRPS"/>
    <property type="match status" value="2"/>
</dbReference>
<evidence type="ECO:0000256" key="1">
    <source>
        <dbReference type="ARBA" id="ARBA00001957"/>
    </source>
</evidence>
<dbReference type="Pfam" id="PF00550">
    <property type="entry name" value="PP-binding"/>
    <property type="match status" value="2"/>
</dbReference>
<dbReference type="InterPro" id="IPR009081">
    <property type="entry name" value="PP-bd_ACP"/>
</dbReference>
<feature type="domain" description="Carrier" evidence="4">
    <location>
        <begin position="1720"/>
        <end position="1794"/>
    </location>
</feature>
<dbReference type="InterPro" id="IPR025110">
    <property type="entry name" value="AMP-bd_C"/>
</dbReference>
<dbReference type="Gene3D" id="3.40.50.980">
    <property type="match status" value="2"/>
</dbReference>
<dbReference type="PROSITE" id="PS50075">
    <property type="entry name" value="CARRIER"/>
    <property type="match status" value="2"/>
</dbReference>
<evidence type="ECO:0000259" key="4">
    <source>
        <dbReference type="PROSITE" id="PS50075"/>
    </source>
</evidence>
<dbReference type="Pfam" id="PF13193">
    <property type="entry name" value="AMP-binding_C"/>
    <property type="match status" value="2"/>
</dbReference>
<reference evidence="6" key="1">
    <citation type="journal article" date="2019" name="Int. J. Syst. Evol. Microbiol.">
        <title>The Global Catalogue of Microorganisms (GCM) 10K type strain sequencing project: providing services to taxonomists for standard genome sequencing and annotation.</title>
        <authorList>
            <consortium name="The Broad Institute Genomics Platform"/>
            <consortium name="The Broad Institute Genome Sequencing Center for Infectious Disease"/>
            <person name="Wu L."/>
            <person name="Ma J."/>
        </authorList>
    </citation>
    <scope>NUCLEOTIDE SEQUENCE [LARGE SCALE GENOMIC DNA]</scope>
    <source>
        <strain evidence="6">ZS-35-S2</strain>
    </source>
</reference>
<sequence length="2431" mass="257191">ADRVLGPFINTLPVRARTGGIGVHDAVEAMRSQLAALLEHEHAPLAVAQQASGVAGNLPLFTSLFNYRHITRTDTAPRGERGGIRSLMSQERTNYPLDVSINDRGDDGLSITVDAVASIDPRLVGHLACTVLENLVTALDEDPGTALREIGVLDAGQRHRILHEWNDTAADTPAVTYPIVFEGQARRTPDVAALCSGTLAAPLTFAEVNARANRLARHLVERGVGPERVVALALPHSEQMVVAILAVWKAGGAYVPVDSGMPASRVAFMLRDAAPALVVTTSTAGDLGAEAPRLVLDDPATAELLARYSGDDLTDADRLGVPLPGHAAYLIYTSGSSGMPKAVLVEHRNLADLLSHHRVATADAGGRLRAALSASFSFDASLEGMLFLARGHELHVLDDDVRLGPRAFAAYVAEHRIDYLNVTPSYVRELLYAGLLSDERHRPKMLDVGGEAMDEPLWLELAAATDITVYNLYGPTECTIDALGCRVSDAEHPVVGRPLPNFQAYVLDDMLAPMPAGVEGELYLAGPGVARGYVGRAALTGERFVASPYAAAGQRMYRTGDRARWTADGQLDFLGRADAQVKVRGFRIEPGEIENALRTCAGVAQAAVVVHDGRLVAYVVADGDVGDLRGLLGERLPEYMVPSAVVLLARLPMTTSGKLDRRALPDPEYGTGAGRAPASVQEELLCAAFAQVLGLESVGVDDSFFELGGHSLLAVRLVSRVRVSLGAELPLRTLFEASTPARLAARLAAADTVGPRPAVRPADRPERVPLSFAQRRLWFLAQLEGPGATHNIPSMIRLSGEVDTSALGAALRDVIGRHESLRTIFAVAEGEPYQRVLTLDELAWELEVVRVEPGEVAAAVGEANRYAFDLSTEAPIRATLVEAGPDERVLALVVHHVATDGWSTGPLTRDLAVAYEARKAGAAPAWEPLPVQYADYALWQRELLGSDDDPDSLLSTQVDYWREALSGAPKELALPHDRSRPAIASHRGHVARLAVPAGVHQRLAELAREEGVTPFMVVQAALAVLLSRLGAGTDIPIGSAVAGRTDEALNDLVGFFVNTLVIRTDLSGGPEFRQVLSRVRATTLGALAHQDVPFERLVEELAPDRSLSRQPLFQVMLTLQNTERATNPLAVPGSRNGRPAAAGSTTTAARFDLDLTLTETFDPEGRPSGLRCSVTGAADLFEPSTVERIAQWFGRVLGIVTAAPELPLRAVGLVDRSERGRLLHAWNDTAAPIPDGTVLDLFAGRAAAHPDLPAVTADGVTLTYAQLNARSDELAVGLAGAGVGTDSLVALVLPRGVEMVAAILAVWKTGAGYVPIDPELPAERINFVLADSGARAVISDGDDSGALDVPVLRVDDVRGGDPFPTRPVNSAGLAYVIYTSGSTGAPKGVAVSHGSLMNLLSVFGPLLGVDTGVGVLQFASFGFDASVLDVGVALTRGGTLVIAGDRERAEPQLLADLPVRVASVVPSLLSVLAPERLPVESLAVGAEAIGEQTAREWSAGRRLVNTYGPTEATVMVAAGEVDPGRTGPVPFGRPIANTRLYVLDDALSPVPVGVPGELYVAGAGLARGYVGRSGLTAERFVACPHAGPGERMYRTGDVARWTDDGQLVFVGRADEQVKIRGFRIEPGEIETVLAEHPGVAQVAVIAREDTPGDRRLVAYLVPAPFGVSDDELTAFLGRRLPDYMVPAAFVTLAALPLTVNGKLDRRALPAPEYRGGAGRAPASVQEEVLCAAFAEVLGLESVGVDDSFFALGGHSLLAVSLVERLRTAGVSVSVRALFQSPTPAGLAASAGAPPVVVPENLIPAGAQVITPEMLTLVELTEAEVAQVVASVDGGAANVADIYPLAPLQEGLLFHHLLAEEGGQDAYLTVQALEFGSRERLDRFAAGLQTIVDRHDIYRTAIVWQGLREPVQVVWRRATFPVIEHVLEAAGVETLTGAAGSGVTLTRAPLIDLHVAEAGDGQWLGVLRMHHAVQDHVGMDALLHEMRLILAGRADQLAPALPFRNFVAQSRAVPRAEHERYFTELLGDVDGSTAPLGLFDVRGDGTGSTKALVPVPDEVTVALREVCRRLGVSPATVLHVAWARVLAVLSGRDDVVFGTVLFGRMNAGEGADRVLGPFINMLPVRARTGGVGVRDAVEAMRSQLATLLEHEHAPLAVAQQASGVPGDSPLFTSFFNYRHIVRSAGGGGDQNQGIRSLMTREGSNYPLGVSVNDLGDGGLSISVHVVTPIDPSMVGELLRTGTEGVLAALRRTLDGGPDTALHALDVLDPQGRDLVVRQWNDTAVPVSAGSVVELFGRWVSETPDAVAVAADGVELSYAELDERAGRLAGHLRGLGIGPESVVAVVLDRGVDLVVALLGVLKAGAAYLPVDVRYPAERIEFMLADSRAIVVLGVSDVLDELPVRGVVPVAFDDPAVWRAQPVTAEVAPQSLAY</sequence>
<accession>A0ABW1KG00</accession>
<dbReference type="InterPro" id="IPR020845">
    <property type="entry name" value="AMP-binding_CS"/>
</dbReference>
<name>A0ABW1KG00_9ACTN</name>
<dbReference type="InterPro" id="IPR000873">
    <property type="entry name" value="AMP-dep_synth/lig_dom"/>
</dbReference>
<comment type="cofactor">
    <cofactor evidence="1">
        <name>pantetheine 4'-phosphate</name>
        <dbReference type="ChEBI" id="CHEBI:47942"/>
    </cofactor>
</comment>
<dbReference type="Pfam" id="PF00501">
    <property type="entry name" value="AMP-binding"/>
    <property type="match status" value="3"/>
</dbReference>
<dbReference type="InterPro" id="IPR020806">
    <property type="entry name" value="PKS_PP-bd"/>
</dbReference>
<evidence type="ECO:0000256" key="2">
    <source>
        <dbReference type="ARBA" id="ARBA00022450"/>
    </source>
</evidence>
<protein>
    <submittedName>
        <fullName evidence="5">Amino acid adenylation domain-containing protein</fullName>
    </submittedName>
</protein>
<dbReference type="InterPro" id="IPR029058">
    <property type="entry name" value="AB_hydrolase_fold"/>
</dbReference>
<dbReference type="CDD" id="cd19540">
    <property type="entry name" value="LCL_NRPS-like"/>
    <property type="match status" value="1"/>
</dbReference>
<dbReference type="PANTHER" id="PTHR45527">
    <property type="entry name" value="NONRIBOSOMAL PEPTIDE SYNTHETASE"/>
    <property type="match status" value="1"/>
</dbReference>